<reference evidence="2 3" key="1">
    <citation type="submission" date="2017-11" db="EMBL/GenBank/DDBJ databases">
        <title>De-novo sequencing of pomegranate (Punica granatum L.) genome.</title>
        <authorList>
            <person name="Akparov Z."/>
            <person name="Amiraslanov A."/>
            <person name="Hajiyeva S."/>
            <person name="Abbasov M."/>
            <person name="Kaur K."/>
            <person name="Hamwieh A."/>
            <person name="Solovyev V."/>
            <person name="Salamov A."/>
            <person name="Braich B."/>
            <person name="Kosarev P."/>
            <person name="Mahmoud A."/>
            <person name="Hajiyev E."/>
            <person name="Babayeva S."/>
            <person name="Izzatullayeva V."/>
            <person name="Mammadov A."/>
            <person name="Mammadov A."/>
            <person name="Sharifova S."/>
            <person name="Ojaghi J."/>
            <person name="Eynullazada K."/>
            <person name="Bayramov B."/>
            <person name="Abdulazimova A."/>
            <person name="Shahmuradov I."/>
        </authorList>
    </citation>
    <scope>NUCLEOTIDE SEQUENCE [LARGE SCALE GENOMIC DNA]</scope>
    <source>
        <strain evidence="3">cv. AG2017</strain>
        <tissue evidence="2">Leaf</tissue>
    </source>
</reference>
<evidence type="ECO:0000313" key="2">
    <source>
        <dbReference type="EMBL" id="PKI49873.1"/>
    </source>
</evidence>
<dbReference type="AlphaFoldDB" id="A0A2I0J1I3"/>
<dbReference type="Proteomes" id="UP000233551">
    <property type="component" value="Unassembled WGS sequence"/>
</dbReference>
<accession>A0A2I0J1I3</accession>
<feature type="compositionally biased region" description="Basic and acidic residues" evidence="1">
    <location>
        <begin position="59"/>
        <end position="70"/>
    </location>
</feature>
<keyword evidence="3" id="KW-1185">Reference proteome</keyword>
<dbReference type="EMBL" id="PGOL01002183">
    <property type="protein sequence ID" value="PKI49873.1"/>
    <property type="molecule type" value="Genomic_DNA"/>
</dbReference>
<proteinExistence type="predicted"/>
<name>A0A2I0J1I3_PUNGR</name>
<evidence type="ECO:0000256" key="1">
    <source>
        <dbReference type="SAM" id="MobiDB-lite"/>
    </source>
</evidence>
<sequence>MEAVADARTARRRTVAATGSTGRAAVRRKSLSNGQRAAGSRAKDRETAVAPARTTSNPWDHRGQRGRDGQFEDQTFGSWQFSINPGLVKNSSVFGEGGDRGHGLVERKPHANCSAWVMKAMADARTGRWGNSRGYGFLGKSSAQEKKPKQWAASC</sequence>
<gene>
    <name evidence="2" type="ORF">CRG98_029739</name>
</gene>
<comment type="caution">
    <text evidence="2">The sequence shown here is derived from an EMBL/GenBank/DDBJ whole genome shotgun (WGS) entry which is preliminary data.</text>
</comment>
<organism evidence="2 3">
    <name type="scientific">Punica granatum</name>
    <name type="common">Pomegranate</name>
    <dbReference type="NCBI Taxonomy" id="22663"/>
    <lineage>
        <taxon>Eukaryota</taxon>
        <taxon>Viridiplantae</taxon>
        <taxon>Streptophyta</taxon>
        <taxon>Embryophyta</taxon>
        <taxon>Tracheophyta</taxon>
        <taxon>Spermatophyta</taxon>
        <taxon>Magnoliopsida</taxon>
        <taxon>eudicotyledons</taxon>
        <taxon>Gunneridae</taxon>
        <taxon>Pentapetalae</taxon>
        <taxon>rosids</taxon>
        <taxon>malvids</taxon>
        <taxon>Myrtales</taxon>
        <taxon>Lythraceae</taxon>
        <taxon>Punica</taxon>
    </lineage>
</organism>
<feature type="compositionally biased region" description="Low complexity" evidence="1">
    <location>
        <begin position="15"/>
        <end position="24"/>
    </location>
</feature>
<evidence type="ECO:0000313" key="3">
    <source>
        <dbReference type="Proteomes" id="UP000233551"/>
    </source>
</evidence>
<feature type="region of interest" description="Disordered" evidence="1">
    <location>
        <begin position="1"/>
        <end position="72"/>
    </location>
</feature>
<protein>
    <submittedName>
        <fullName evidence="2">Uncharacterized protein</fullName>
    </submittedName>
</protein>